<dbReference type="SUPFAM" id="SSF63867">
    <property type="entry name" value="MoeA C-terminal domain-like"/>
    <property type="match status" value="1"/>
</dbReference>
<evidence type="ECO:0000256" key="6">
    <source>
        <dbReference type="RuleBase" id="RU365090"/>
    </source>
</evidence>
<dbReference type="PANTHER" id="PTHR10192:SF5">
    <property type="entry name" value="GEPHYRIN"/>
    <property type="match status" value="1"/>
</dbReference>
<comment type="similarity">
    <text evidence="3 6">Belongs to the MoeA family.</text>
</comment>
<dbReference type="Gene3D" id="3.90.105.10">
    <property type="entry name" value="Molybdopterin biosynthesis moea protein, domain 2"/>
    <property type="match status" value="1"/>
</dbReference>
<name>A0A8J6YWK9_9RHOB</name>
<dbReference type="SMART" id="SM00852">
    <property type="entry name" value="MoCF_biosynth"/>
    <property type="match status" value="1"/>
</dbReference>
<dbReference type="SUPFAM" id="SSF63882">
    <property type="entry name" value="MoeA N-terminal region -like"/>
    <property type="match status" value="1"/>
</dbReference>
<dbReference type="Proteomes" id="UP000609121">
    <property type="component" value="Unassembled WGS sequence"/>
</dbReference>
<dbReference type="InterPro" id="IPR005110">
    <property type="entry name" value="MoeA_linker/N"/>
</dbReference>
<dbReference type="EMBL" id="JACVXA010000041">
    <property type="protein sequence ID" value="MBE3639220.1"/>
    <property type="molecule type" value="Genomic_DNA"/>
</dbReference>
<comment type="caution">
    <text evidence="8">The sequence shown here is derived from an EMBL/GenBank/DDBJ whole genome shotgun (WGS) entry which is preliminary data.</text>
</comment>
<gene>
    <name evidence="8" type="ORF">ICN82_13530</name>
</gene>
<dbReference type="UniPathway" id="UPA00344"/>
<dbReference type="PANTHER" id="PTHR10192">
    <property type="entry name" value="MOLYBDOPTERIN BIOSYNTHESIS PROTEIN"/>
    <property type="match status" value="1"/>
</dbReference>
<protein>
    <recommendedName>
        <fullName evidence="6">Molybdopterin molybdenumtransferase</fullName>
        <ecNumber evidence="6">2.10.1.1</ecNumber>
    </recommendedName>
</protein>
<dbReference type="InterPro" id="IPR038987">
    <property type="entry name" value="MoeA-like"/>
</dbReference>
<evidence type="ECO:0000256" key="3">
    <source>
        <dbReference type="ARBA" id="ARBA00010763"/>
    </source>
</evidence>
<sequence>MISVEEALARLFALVEPTGAETVPLRAAAGRVLARPAIARRTQPPFAASAMDGYALRPQDLRPGAVLRVIGEAAAGGGHDRPVQPGEAVRIFTGAPVPASAGHVVIQEDVLREGDRITIGDRPGAGSNIRPAGGDFTEGMQMLPAGRRLGPAEIALLAAMNLPAADVARKPRVALICTGDELVMPGETPGPSQIVASNAFGLIAMIEAAGGIAHLLPIARDSEDSLGQCLDLAAGADLVVTCGGASVGDHDIVASVAQARGLSLDFHKVAMRPGKPLMAGRMGRAAMLGLPGNPVSALVCGRIFLLPMLEAMLGLPARAVPRRRSPLARPLPANGPREHYMRAAMGPAGLAPLASQDSSLLSVLAAADALLVRPPGDPARQPGEEVEYIPL</sequence>
<dbReference type="GO" id="GO:0046872">
    <property type="term" value="F:metal ion binding"/>
    <property type="evidence" value="ECO:0007669"/>
    <property type="project" value="UniProtKB-UniRule"/>
</dbReference>
<evidence type="ECO:0000259" key="7">
    <source>
        <dbReference type="SMART" id="SM00852"/>
    </source>
</evidence>
<dbReference type="GO" id="GO:0005829">
    <property type="term" value="C:cytosol"/>
    <property type="evidence" value="ECO:0007669"/>
    <property type="project" value="TreeGrafter"/>
</dbReference>
<dbReference type="InterPro" id="IPR005111">
    <property type="entry name" value="MoeA_C_domain_IV"/>
</dbReference>
<comment type="pathway">
    <text evidence="2 6">Cofactor biosynthesis; molybdopterin biosynthesis.</text>
</comment>
<dbReference type="EC" id="2.10.1.1" evidence="6"/>
<dbReference type="InterPro" id="IPR001453">
    <property type="entry name" value="MoaB/Mog_dom"/>
</dbReference>
<comment type="catalytic activity">
    <reaction evidence="5">
        <text>adenylyl-molybdopterin + molybdate = Mo-molybdopterin + AMP + H(+)</text>
        <dbReference type="Rhea" id="RHEA:35047"/>
        <dbReference type="ChEBI" id="CHEBI:15378"/>
        <dbReference type="ChEBI" id="CHEBI:36264"/>
        <dbReference type="ChEBI" id="CHEBI:62727"/>
        <dbReference type="ChEBI" id="CHEBI:71302"/>
        <dbReference type="ChEBI" id="CHEBI:456215"/>
        <dbReference type="EC" id="2.10.1.1"/>
    </reaction>
</comment>
<dbReference type="CDD" id="cd00887">
    <property type="entry name" value="MoeA"/>
    <property type="match status" value="1"/>
</dbReference>
<dbReference type="SUPFAM" id="SSF53218">
    <property type="entry name" value="Molybdenum cofactor biosynthesis proteins"/>
    <property type="match status" value="1"/>
</dbReference>
<keyword evidence="6" id="KW-0500">Molybdenum</keyword>
<accession>A0A8J6YWK9</accession>
<dbReference type="InterPro" id="IPR036688">
    <property type="entry name" value="MoeA_C_domain_IV_sf"/>
</dbReference>
<comment type="cofactor">
    <cofactor evidence="6">
        <name>Mg(2+)</name>
        <dbReference type="ChEBI" id="CHEBI:18420"/>
    </cofactor>
</comment>
<dbReference type="Pfam" id="PF00994">
    <property type="entry name" value="MoCF_biosynth"/>
    <property type="match status" value="1"/>
</dbReference>
<dbReference type="NCBIfam" id="NF045515">
    <property type="entry name" value="Glp_gephyrin"/>
    <property type="match status" value="1"/>
</dbReference>
<feature type="domain" description="MoaB/Mog" evidence="7">
    <location>
        <begin position="174"/>
        <end position="311"/>
    </location>
</feature>
<dbReference type="InterPro" id="IPR036135">
    <property type="entry name" value="MoeA_linker/N_sf"/>
</dbReference>
<evidence type="ECO:0000256" key="1">
    <source>
        <dbReference type="ARBA" id="ARBA00002901"/>
    </source>
</evidence>
<keyword evidence="4 6" id="KW-0501">Molybdenum cofactor biosynthesis</keyword>
<evidence type="ECO:0000313" key="8">
    <source>
        <dbReference type="EMBL" id="MBE3639220.1"/>
    </source>
</evidence>
<dbReference type="Pfam" id="PF03454">
    <property type="entry name" value="MoeA_C"/>
    <property type="match status" value="1"/>
</dbReference>
<dbReference type="GO" id="GO:0061599">
    <property type="term" value="F:molybdopterin molybdotransferase activity"/>
    <property type="evidence" value="ECO:0007669"/>
    <property type="project" value="UniProtKB-UniRule"/>
</dbReference>
<keyword evidence="9" id="KW-1185">Reference proteome</keyword>
<evidence type="ECO:0000256" key="5">
    <source>
        <dbReference type="ARBA" id="ARBA00047317"/>
    </source>
</evidence>
<organism evidence="8 9">
    <name type="scientific">Mangrovicoccus algicola</name>
    <dbReference type="NCBI Taxonomy" id="2771008"/>
    <lineage>
        <taxon>Bacteria</taxon>
        <taxon>Pseudomonadati</taxon>
        <taxon>Pseudomonadota</taxon>
        <taxon>Alphaproteobacteria</taxon>
        <taxon>Rhodobacterales</taxon>
        <taxon>Paracoccaceae</taxon>
        <taxon>Mangrovicoccus</taxon>
    </lineage>
</organism>
<dbReference type="Gene3D" id="2.40.340.10">
    <property type="entry name" value="MoeA, C-terminal, domain IV"/>
    <property type="match status" value="1"/>
</dbReference>
<keyword evidence="6" id="KW-0808">Transferase</keyword>
<keyword evidence="6" id="KW-0460">Magnesium</keyword>
<evidence type="ECO:0000313" key="9">
    <source>
        <dbReference type="Proteomes" id="UP000609121"/>
    </source>
</evidence>
<dbReference type="InterPro" id="IPR036425">
    <property type="entry name" value="MoaB/Mog-like_dom_sf"/>
</dbReference>
<dbReference type="AlphaFoldDB" id="A0A8J6YWK9"/>
<dbReference type="Pfam" id="PF03453">
    <property type="entry name" value="MoeA_N"/>
    <property type="match status" value="1"/>
</dbReference>
<evidence type="ECO:0000256" key="2">
    <source>
        <dbReference type="ARBA" id="ARBA00005046"/>
    </source>
</evidence>
<dbReference type="Gene3D" id="3.40.980.10">
    <property type="entry name" value="MoaB/Mog-like domain"/>
    <property type="match status" value="1"/>
</dbReference>
<comment type="function">
    <text evidence="1 6">Catalyzes the insertion of molybdate into adenylated molybdopterin with the concomitant release of AMP.</text>
</comment>
<dbReference type="RefSeq" id="WP_193183669.1">
    <property type="nucleotide sequence ID" value="NZ_JACVXA010000041.1"/>
</dbReference>
<reference evidence="8" key="1">
    <citation type="submission" date="2020-09" db="EMBL/GenBank/DDBJ databases">
        <title>A novel bacterium of genus Mangrovicoccus, isolated from South China Sea.</title>
        <authorList>
            <person name="Huang H."/>
            <person name="Mo K."/>
            <person name="Hu Y."/>
        </authorList>
    </citation>
    <scope>NUCLEOTIDE SEQUENCE</scope>
    <source>
        <strain evidence="8">HB182678</strain>
    </source>
</reference>
<dbReference type="GO" id="GO:0006777">
    <property type="term" value="P:Mo-molybdopterin cofactor biosynthetic process"/>
    <property type="evidence" value="ECO:0007669"/>
    <property type="project" value="UniProtKB-UniRule"/>
</dbReference>
<dbReference type="Gene3D" id="2.170.190.11">
    <property type="entry name" value="Molybdopterin biosynthesis moea protein, domain 3"/>
    <property type="match status" value="1"/>
</dbReference>
<evidence type="ECO:0000256" key="4">
    <source>
        <dbReference type="ARBA" id="ARBA00023150"/>
    </source>
</evidence>
<keyword evidence="6" id="KW-0479">Metal-binding</keyword>
<proteinExistence type="inferred from homology"/>